<reference evidence="2" key="1">
    <citation type="journal article" date="2013" name="Genetics">
        <title>The draft genome and transcriptome of Panagrellus redivivus are shaped by the harsh demands of a free-living lifestyle.</title>
        <authorList>
            <person name="Srinivasan J."/>
            <person name="Dillman A.R."/>
            <person name="Macchietto M.G."/>
            <person name="Heikkinen L."/>
            <person name="Lakso M."/>
            <person name="Fracchia K.M."/>
            <person name="Antoshechkin I."/>
            <person name="Mortazavi A."/>
            <person name="Wong G."/>
            <person name="Sternberg P.W."/>
        </authorList>
    </citation>
    <scope>NUCLEOTIDE SEQUENCE [LARGE SCALE GENOMIC DNA]</scope>
    <source>
        <strain evidence="2">MT8872</strain>
    </source>
</reference>
<dbReference type="Proteomes" id="UP000492821">
    <property type="component" value="Unassembled WGS sequence"/>
</dbReference>
<feature type="compositionally biased region" description="Polar residues" evidence="1">
    <location>
        <begin position="102"/>
        <end position="114"/>
    </location>
</feature>
<dbReference type="WBParaSite" id="Pan_g12883.t1">
    <property type="protein sequence ID" value="Pan_g12883.t1"/>
    <property type="gene ID" value="Pan_g12883"/>
</dbReference>
<name>A0A7E4UU48_PANRE</name>
<proteinExistence type="predicted"/>
<dbReference type="AlphaFoldDB" id="A0A7E4UU48"/>
<feature type="region of interest" description="Disordered" evidence="1">
    <location>
        <begin position="30"/>
        <end position="114"/>
    </location>
</feature>
<keyword evidence="2" id="KW-1185">Reference proteome</keyword>
<feature type="compositionally biased region" description="Pro residues" evidence="1">
    <location>
        <begin position="56"/>
        <end position="66"/>
    </location>
</feature>
<feature type="compositionally biased region" description="Basic and acidic residues" evidence="1">
    <location>
        <begin position="87"/>
        <end position="101"/>
    </location>
</feature>
<evidence type="ECO:0000313" key="3">
    <source>
        <dbReference type="WBParaSite" id="Pan_g12883.t1"/>
    </source>
</evidence>
<organism evidence="2 3">
    <name type="scientific">Panagrellus redivivus</name>
    <name type="common">Microworm</name>
    <dbReference type="NCBI Taxonomy" id="6233"/>
    <lineage>
        <taxon>Eukaryota</taxon>
        <taxon>Metazoa</taxon>
        <taxon>Ecdysozoa</taxon>
        <taxon>Nematoda</taxon>
        <taxon>Chromadorea</taxon>
        <taxon>Rhabditida</taxon>
        <taxon>Tylenchina</taxon>
        <taxon>Panagrolaimomorpha</taxon>
        <taxon>Panagrolaimoidea</taxon>
        <taxon>Panagrolaimidae</taxon>
        <taxon>Panagrellus</taxon>
    </lineage>
</organism>
<sequence>MDSSFEDLRDVVLSVIAVTSTLIIGATVSCAKKKSTPAPGGPPTPAAAAGSGGTAVPPPPPTPPNPGEGSKIGGVNKDASFQQTEDPDLKSRENYDIKTVDETNYASKQKTGAA</sequence>
<evidence type="ECO:0000256" key="1">
    <source>
        <dbReference type="SAM" id="MobiDB-lite"/>
    </source>
</evidence>
<evidence type="ECO:0000313" key="2">
    <source>
        <dbReference type="Proteomes" id="UP000492821"/>
    </source>
</evidence>
<protein>
    <submittedName>
        <fullName evidence="3">Uncharacterized protein</fullName>
    </submittedName>
</protein>
<reference evidence="3" key="2">
    <citation type="submission" date="2020-10" db="UniProtKB">
        <authorList>
            <consortium name="WormBaseParasite"/>
        </authorList>
    </citation>
    <scope>IDENTIFICATION</scope>
</reference>
<accession>A0A7E4UU48</accession>